<evidence type="ECO:0000313" key="3">
    <source>
        <dbReference type="Proteomes" id="UP000324222"/>
    </source>
</evidence>
<keyword evidence="1" id="KW-0812">Transmembrane</keyword>
<organism evidence="2 3">
    <name type="scientific">Portunus trituberculatus</name>
    <name type="common">Swimming crab</name>
    <name type="synonym">Neptunus trituberculatus</name>
    <dbReference type="NCBI Taxonomy" id="210409"/>
    <lineage>
        <taxon>Eukaryota</taxon>
        <taxon>Metazoa</taxon>
        <taxon>Ecdysozoa</taxon>
        <taxon>Arthropoda</taxon>
        <taxon>Crustacea</taxon>
        <taxon>Multicrustacea</taxon>
        <taxon>Malacostraca</taxon>
        <taxon>Eumalacostraca</taxon>
        <taxon>Eucarida</taxon>
        <taxon>Decapoda</taxon>
        <taxon>Pleocyemata</taxon>
        <taxon>Brachyura</taxon>
        <taxon>Eubrachyura</taxon>
        <taxon>Portunoidea</taxon>
        <taxon>Portunidae</taxon>
        <taxon>Portuninae</taxon>
        <taxon>Portunus</taxon>
    </lineage>
</organism>
<keyword evidence="1" id="KW-1133">Transmembrane helix</keyword>
<keyword evidence="1" id="KW-0472">Membrane</keyword>
<gene>
    <name evidence="2" type="ORF">E2C01_008964</name>
</gene>
<protein>
    <submittedName>
        <fullName evidence="2">Uncharacterized protein</fullName>
    </submittedName>
</protein>
<dbReference type="Proteomes" id="UP000324222">
    <property type="component" value="Unassembled WGS sequence"/>
</dbReference>
<evidence type="ECO:0000313" key="2">
    <source>
        <dbReference type="EMBL" id="MPC16144.1"/>
    </source>
</evidence>
<proteinExistence type="predicted"/>
<feature type="transmembrane region" description="Helical" evidence="1">
    <location>
        <begin position="40"/>
        <end position="62"/>
    </location>
</feature>
<dbReference type="EMBL" id="VSRR010000482">
    <property type="protein sequence ID" value="MPC16144.1"/>
    <property type="molecule type" value="Genomic_DNA"/>
</dbReference>
<evidence type="ECO:0000256" key="1">
    <source>
        <dbReference type="SAM" id="Phobius"/>
    </source>
</evidence>
<comment type="caution">
    <text evidence="2">The sequence shown here is derived from an EMBL/GenBank/DDBJ whole genome shotgun (WGS) entry which is preliminary data.</text>
</comment>
<accession>A0A5B7D526</accession>
<name>A0A5B7D526_PORTR</name>
<keyword evidence="3" id="KW-1185">Reference proteome</keyword>
<dbReference type="AlphaFoldDB" id="A0A5B7D526"/>
<sequence>MVYSRELGLLYRAEESQVPSEHMSPDRQTEGGVEGVKHRVLLLLLSGCLLSLPAVILLLAVFPPSITCNRPIRYSTNIPQAASILEEV</sequence>
<reference evidence="2 3" key="1">
    <citation type="submission" date="2019-05" db="EMBL/GenBank/DDBJ databases">
        <title>Another draft genome of Portunus trituberculatus and its Hox gene families provides insights of decapod evolution.</title>
        <authorList>
            <person name="Jeong J.-H."/>
            <person name="Song I."/>
            <person name="Kim S."/>
            <person name="Choi T."/>
            <person name="Kim D."/>
            <person name="Ryu S."/>
            <person name="Kim W."/>
        </authorList>
    </citation>
    <scope>NUCLEOTIDE SEQUENCE [LARGE SCALE GENOMIC DNA]</scope>
    <source>
        <tissue evidence="2">Muscle</tissue>
    </source>
</reference>